<name>A0A117LZI4_9BACT</name>
<dbReference type="SMART" id="SM00382">
    <property type="entry name" value="AAA"/>
    <property type="match status" value="1"/>
</dbReference>
<feature type="domain" description="AAA+ ATPase" evidence="4">
    <location>
        <begin position="371"/>
        <end position="488"/>
    </location>
</feature>
<proteinExistence type="predicted"/>
<keyword evidence="3" id="KW-1133">Transmembrane helix</keyword>
<dbReference type="InterPro" id="IPR050130">
    <property type="entry name" value="ClpA_ClpB"/>
</dbReference>
<feature type="transmembrane region" description="Helical" evidence="3">
    <location>
        <begin position="113"/>
        <end position="133"/>
    </location>
</feature>
<keyword evidence="2" id="KW-0067">ATP-binding</keyword>
<dbReference type="AlphaFoldDB" id="A0A117LZI4"/>
<evidence type="ECO:0000259" key="4">
    <source>
        <dbReference type="SMART" id="SM00382"/>
    </source>
</evidence>
<dbReference type="CDD" id="cd00009">
    <property type="entry name" value="AAA"/>
    <property type="match status" value="1"/>
</dbReference>
<dbReference type="GO" id="GO:0016887">
    <property type="term" value="F:ATP hydrolysis activity"/>
    <property type="evidence" value="ECO:0007669"/>
    <property type="project" value="InterPro"/>
</dbReference>
<dbReference type="Gene3D" id="3.40.50.300">
    <property type="entry name" value="P-loop containing nucleotide triphosphate hydrolases"/>
    <property type="match status" value="1"/>
</dbReference>
<evidence type="ECO:0000256" key="1">
    <source>
        <dbReference type="ARBA" id="ARBA00022741"/>
    </source>
</evidence>
<protein>
    <submittedName>
        <fullName evidence="5">Chaperone ATPase</fullName>
    </submittedName>
</protein>
<evidence type="ECO:0000256" key="3">
    <source>
        <dbReference type="SAM" id="Phobius"/>
    </source>
</evidence>
<dbReference type="InterPro" id="IPR027417">
    <property type="entry name" value="P-loop_NTPase"/>
</dbReference>
<keyword evidence="1" id="KW-0547">Nucleotide-binding</keyword>
<comment type="caution">
    <text evidence="5">The sequence shown here is derived from an EMBL/GenBank/DDBJ whole genome shotgun (WGS) entry which is preliminary data.</text>
</comment>
<dbReference type="GO" id="GO:0034605">
    <property type="term" value="P:cellular response to heat"/>
    <property type="evidence" value="ECO:0007669"/>
    <property type="project" value="TreeGrafter"/>
</dbReference>
<reference evidence="6" key="1">
    <citation type="journal article" date="2015" name="MBio">
        <title>Genome-Resolved Metagenomic Analysis Reveals Roles for Candidate Phyla and Other Microbial Community Members in Biogeochemical Transformations in Oil Reservoirs.</title>
        <authorList>
            <person name="Hu P."/>
            <person name="Tom L."/>
            <person name="Singh A."/>
            <person name="Thomas B.C."/>
            <person name="Baker B.J."/>
            <person name="Piceno Y.M."/>
            <person name="Andersen G.L."/>
            <person name="Banfield J.F."/>
        </authorList>
    </citation>
    <scope>NUCLEOTIDE SEQUENCE [LARGE SCALE GENOMIC DNA]</scope>
</reference>
<dbReference type="PANTHER" id="PTHR11638:SF18">
    <property type="entry name" value="HEAT SHOCK PROTEIN 104"/>
    <property type="match status" value="1"/>
</dbReference>
<dbReference type="SUPFAM" id="SSF52540">
    <property type="entry name" value="P-loop containing nucleoside triphosphate hydrolases"/>
    <property type="match status" value="1"/>
</dbReference>
<feature type="transmembrane region" description="Helical" evidence="3">
    <location>
        <begin position="75"/>
        <end position="93"/>
    </location>
</feature>
<evidence type="ECO:0000313" key="6">
    <source>
        <dbReference type="Proteomes" id="UP000053904"/>
    </source>
</evidence>
<dbReference type="Pfam" id="PF00004">
    <property type="entry name" value="AAA"/>
    <property type="match status" value="1"/>
</dbReference>
<evidence type="ECO:0000256" key="2">
    <source>
        <dbReference type="ARBA" id="ARBA00022840"/>
    </source>
</evidence>
<keyword evidence="3" id="KW-0812">Transmembrane</keyword>
<dbReference type="PANTHER" id="PTHR11638">
    <property type="entry name" value="ATP-DEPENDENT CLP PROTEASE"/>
    <property type="match status" value="1"/>
</dbReference>
<accession>A0A117LZI4</accession>
<dbReference type="InterPro" id="IPR003593">
    <property type="entry name" value="AAA+_ATPase"/>
</dbReference>
<dbReference type="GO" id="GO:0005524">
    <property type="term" value="F:ATP binding"/>
    <property type="evidence" value="ECO:0007669"/>
    <property type="project" value="UniProtKB-KW"/>
</dbReference>
<keyword evidence="3" id="KW-0472">Membrane</keyword>
<feature type="non-terminal residue" evidence="5">
    <location>
        <position position="492"/>
    </location>
</feature>
<dbReference type="EMBL" id="LGGO01000248">
    <property type="protein sequence ID" value="KUK75877.1"/>
    <property type="molecule type" value="Genomic_DNA"/>
</dbReference>
<dbReference type="Proteomes" id="UP000053904">
    <property type="component" value="Unassembled WGS sequence"/>
</dbReference>
<dbReference type="GO" id="GO:0005737">
    <property type="term" value="C:cytoplasm"/>
    <property type="evidence" value="ECO:0007669"/>
    <property type="project" value="TreeGrafter"/>
</dbReference>
<organism evidence="5 6">
    <name type="scientific">candidate division WS6 bacterium 34_10</name>
    <dbReference type="NCBI Taxonomy" id="1641389"/>
    <lineage>
        <taxon>Bacteria</taxon>
        <taxon>Candidatus Dojkabacteria</taxon>
    </lineage>
</organism>
<evidence type="ECO:0000313" key="5">
    <source>
        <dbReference type="EMBL" id="KUK75877.1"/>
    </source>
</evidence>
<dbReference type="InterPro" id="IPR003959">
    <property type="entry name" value="ATPase_AAA_core"/>
</dbReference>
<sequence length="492" mass="55742">MAIDYGWQNRTILGYHSKDSNTYGVISKEFPILTKELEAMFLVTRNHYFTISTPQISNVVTNFLRYQSFEQNKRAVANVLVIPGIVVALGYMLRLFNLFESIPIIQSFLDSPIANLLFGLSILSVIILWHDYYKDKSHPTRLPRTELIPQKEYEEIKQLGFQFNRYSNLDAIKYINDSTLRVVCENVDKNKFSTYSTFLTLLTIPSIQEILIRANIGISDKELKENNINQNTLPTYPATSLRSILIYGLEEALLTESSVVRPEHVFLALCKVFPVLRKLLQVNNSSLDVLREIVRYNARLRKKSRATNVFNPNIPYYRKGGIAESWIYGYTYILDHFSKDLTNEIAKSRDIFGIGHDDALEALISTLGKVSNKNALLVGEAGTGKSSLILGVAQRINRGDVPVQIKDKRIIQLDLNALIAHSSKPDQNMEQLIDKAMKELAQAGDVILFIDEMQELMPSKAEESGHSVAGIMLPYILDGRFPIVGTVNHSDY</sequence>
<gene>
    <name evidence="5" type="ORF">XD93_1221</name>
</gene>